<protein>
    <submittedName>
        <fullName evidence="1">Uncharacterized protein</fullName>
    </submittedName>
</protein>
<name>A0A829BTJ9_STRMG</name>
<gene>
    <name evidence="1" type="ORF">SMU82_07129</name>
</gene>
<organism evidence="1 2">
    <name type="scientific">Streptococcus mutans SM6</name>
    <dbReference type="NCBI Taxonomy" id="857119"/>
    <lineage>
        <taxon>Bacteria</taxon>
        <taxon>Bacillati</taxon>
        <taxon>Bacillota</taxon>
        <taxon>Bacilli</taxon>
        <taxon>Lactobacillales</taxon>
        <taxon>Streptococcaceae</taxon>
        <taxon>Streptococcus</taxon>
    </lineage>
</organism>
<reference evidence="1 2" key="1">
    <citation type="journal article" date="2013" name="Mol. Biol. Evol.">
        <title>Evolutionary and population genomics of the cavity causing bacteria Streptococcus mutans.</title>
        <authorList>
            <person name="Cornejo O.E."/>
            <person name="Lefebure T."/>
            <person name="Pavinski Bitar P.D."/>
            <person name="Lang P."/>
            <person name="Richards V.P."/>
            <person name="Eilertson K."/>
            <person name="Do T."/>
            <person name="Beighton D."/>
            <person name="Zeng L."/>
            <person name="Ahn S.J."/>
            <person name="Burne R.A."/>
            <person name="Siepel A."/>
            <person name="Bustamante C.D."/>
            <person name="Stanhope M.J."/>
        </authorList>
    </citation>
    <scope>NUCLEOTIDE SEQUENCE [LARGE SCALE GENOMIC DNA]</scope>
    <source>
        <strain evidence="1 2">SM6</strain>
    </source>
</reference>
<dbReference type="Proteomes" id="UP000011676">
    <property type="component" value="Unassembled WGS sequence"/>
</dbReference>
<sequence length="29" mass="3322">MDLQVIKQLKTQGIHETATAIYTKMQAFI</sequence>
<evidence type="ECO:0000313" key="1">
    <source>
        <dbReference type="EMBL" id="EMC23320.1"/>
    </source>
</evidence>
<dbReference type="AlphaFoldDB" id="A0A829BTJ9"/>
<evidence type="ECO:0000313" key="2">
    <source>
        <dbReference type="Proteomes" id="UP000011676"/>
    </source>
</evidence>
<accession>A0A829BTJ9</accession>
<dbReference type="EMBL" id="AHSR01000031">
    <property type="protein sequence ID" value="EMC23320.1"/>
    <property type="molecule type" value="Genomic_DNA"/>
</dbReference>
<proteinExistence type="predicted"/>
<comment type="caution">
    <text evidence="1">The sequence shown here is derived from an EMBL/GenBank/DDBJ whole genome shotgun (WGS) entry which is preliminary data.</text>
</comment>
<dbReference type="RefSeq" id="WP_002278493.1">
    <property type="nucleotide sequence ID" value="NZ_AHSR01000031.1"/>
</dbReference>